<dbReference type="EMBL" id="OGVC01000038">
    <property type="protein sequence ID" value="SPC39430.1"/>
    <property type="molecule type" value="Genomic_DNA"/>
</dbReference>
<dbReference type="GO" id="GO:0045892">
    <property type="term" value="P:negative regulation of DNA-templated transcription"/>
    <property type="evidence" value="ECO:0007669"/>
    <property type="project" value="InterPro"/>
</dbReference>
<dbReference type="GO" id="GO:0003677">
    <property type="term" value="F:DNA binding"/>
    <property type="evidence" value="ECO:0007669"/>
    <property type="project" value="UniProtKB-UniRule"/>
</dbReference>
<evidence type="ECO:0000313" key="7">
    <source>
        <dbReference type="EMBL" id="SPC39430.1"/>
    </source>
</evidence>
<keyword evidence="4" id="KW-0804">Transcription</keyword>
<comment type="caution">
    <text evidence="7">The sequence shown here is derived from an EMBL/GenBank/DDBJ whole genome shotgun (WGS) entry which is preliminary data.</text>
</comment>
<evidence type="ECO:0000256" key="2">
    <source>
        <dbReference type="ARBA" id="ARBA00023015"/>
    </source>
</evidence>
<evidence type="ECO:0000313" key="8">
    <source>
        <dbReference type="Proteomes" id="UP000238739"/>
    </source>
</evidence>
<dbReference type="InterPro" id="IPR001647">
    <property type="entry name" value="HTH_TetR"/>
</dbReference>
<proteinExistence type="predicted"/>
<dbReference type="PANTHER" id="PTHR43479">
    <property type="entry name" value="ACREF/ENVCD OPERON REPRESSOR-RELATED"/>
    <property type="match status" value="1"/>
</dbReference>
<dbReference type="Gene3D" id="1.10.10.60">
    <property type="entry name" value="Homeodomain-like"/>
    <property type="match status" value="1"/>
</dbReference>
<feature type="domain" description="HTH tetR-type" evidence="6">
    <location>
        <begin position="5"/>
        <end position="66"/>
    </location>
</feature>
<dbReference type="InterPro" id="IPR050624">
    <property type="entry name" value="HTH-type_Tx_Regulator"/>
</dbReference>
<dbReference type="Pfam" id="PF00440">
    <property type="entry name" value="TetR_N"/>
    <property type="match status" value="1"/>
</dbReference>
<dbReference type="SUPFAM" id="SSF46689">
    <property type="entry name" value="Homeodomain-like"/>
    <property type="match status" value="1"/>
</dbReference>
<keyword evidence="8" id="KW-1185">Reference proteome</keyword>
<dbReference type="AlphaFoldDB" id="A0A2N9DXN9"/>
<organism evidence="7 8">
    <name type="scientific">Latilactobacillus fuchuensis</name>
    <dbReference type="NCBI Taxonomy" id="164393"/>
    <lineage>
        <taxon>Bacteria</taxon>
        <taxon>Bacillati</taxon>
        <taxon>Bacillota</taxon>
        <taxon>Bacilli</taxon>
        <taxon>Lactobacillales</taxon>
        <taxon>Lactobacillaceae</taxon>
        <taxon>Latilactobacillus</taxon>
    </lineage>
</organism>
<evidence type="ECO:0000256" key="1">
    <source>
        <dbReference type="ARBA" id="ARBA00022491"/>
    </source>
</evidence>
<keyword evidence="3 5" id="KW-0238">DNA-binding</keyword>
<evidence type="ECO:0000256" key="5">
    <source>
        <dbReference type="PROSITE-ProRule" id="PRU00335"/>
    </source>
</evidence>
<dbReference type="RefSeq" id="WP_106483497.1">
    <property type="nucleotide sequence ID" value="NZ_CBCPIL010000022.1"/>
</dbReference>
<dbReference type="InterPro" id="IPR036271">
    <property type="entry name" value="Tet_transcr_reg_TetR-rel_C_sf"/>
</dbReference>
<keyword evidence="1" id="KW-0678">Repressor</keyword>
<evidence type="ECO:0000256" key="4">
    <source>
        <dbReference type="ARBA" id="ARBA00023163"/>
    </source>
</evidence>
<dbReference type="GO" id="GO:0046677">
    <property type="term" value="P:response to antibiotic"/>
    <property type="evidence" value="ECO:0007669"/>
    <property type="project" value="InterPro"/>
</dbReference>
<name>A0A2N9DXN9_9LACO</name>
<dbReference type="InterPro" id="IPR003012">
    <property type="entry name" value="Tet_transcr_reg_TetR"/>
</dbReference>
<protein>
    <submittedName>
        <fullName evidence="7">Transcriptional regulator, TetR family</fullName>
    </submittedName>
</protein>
<gene>
    <name evidence="7" type="ORF">LFUMFP_430049</name>
</gene>
<dbReference type="PRINTS" id="PR00400">
    <property type="entry name" value="TETREPRESSOR"/>
</dbReference>
<dbReference type="PROSITE" id="PS50977">
    <property type="entry name" value="HTH_TETR_2"/>
    <property type="match status" value="1"/>
</dbReference>
<evidence type="ECO:0000259" key="6">
    <source>
        <dbReference type="PROSITE" id="PS50977"/>
    </source>
</evidence>
<dbReference type="SUPFAM" id="SSF48498">
    <property type="entry name" value="Tetracyclin repressor-like, C-terminal domain"/>
    <property type="match status" value="1"/>
</dbReference>
<evidence type="ECO:0000256" key="3">
    <source>
        <dbReference type="ARBA" id="ARBA00023125"/>
    </source>
</evidence>
<dbReference type="Gene3D" id="1.10.357.10">
    <property type="entry name" value="Tetracycline Repressor, domain 2"/>
    <property type="match status" value="1"/>
</dbReference>
<sequence>MVKKDISDTQIIKTAFKILSINGTAESLSIRKIAAELDISVSTFYWHFANKQALLQAMADDVMAEVLIEPSTEAWDVQIKAIFMAIYQTYLKYPYAAELMILTVPATKIRLRLINQLIQILLDAGFAPDKSSLVIESIDHFITGLFADIANEVRLKNCALTSQDNYMRELVGQMQSIAQENHYDAFLSTFDQHQHVQLASEPKFMLGLDIFLAGLKQQLPHHN</sequence>
<dbReference type="Proteomes" id="UP000238739">
    <property type="component" value="Unassembled WGS sequence"/>
</dbReference>
<dbReference type="InterPro" id="IPR009057">
    <property type="entry name" value="Homeodomain-like_sf"/>
</dbReference>
<dbReference type="PANTHER" id="PTHR43479:SF11">
    <property type="entry name" value="ACREF_ENVCD OPERON REPRESSOR-RELATED"/>
    <property type="match status" value="1"/>
</dbReference>
<reference evidence="7" key="1">
    <citation type="submission" date="2018-01" db="EMBL/GenBank/DDBJ databases">
        <authorList>
            <person name="Chaillou S."/>
        </authorList>
    </citation>
    <scope>NUCLEOTIDE SEQUENCE [LARGE SCALE GENOMIC DNA]</scope>
    <source>
        <strain evidence="7">MFPC41A2801</strain>
    </source>
</reference>
<feature type="DNA-binding region" description="H-T-H motif" evidence="5">
    <location>
        <begin position="29"/>
        <end position="48"/>
    </location>
</feature>
<dbReference type="InterPro" id="IPR004111">
    <property type="entry name" value="Repressor_TetR_C"/>
</dbReference>
<accession>A0A2N9DXN9</accession>
<keyword evidence="2" id="KW-0805">Transcription regulation</keyword>
<dbReference type="Pfam" id="PF02909">
    <property type="entry name" value="TetR_C_1"/>
    <property type="match status" value="1"/>
</dbReference>